<evidence type="ECO:0000256" key="3">
    <source>
        <dbReference type="ARBA" id="ARBA00022806"/>
    </source>
</evidence>
<evidence type="ECO:0000313" key="7">
    <source>
        <dbReference type="EMBL" id="ROP43820.1"/>
    </source>
</evidence>
<evidence type="ECO:0000256" key="1">
    <source>
        <dbReference type="ARBA" id="ARBA00022741"/>
    </source>
</evidence>
<name>A0A3N1HMW1_9ACTN</name>
<keyword evidence="2" id="KW-0378">Hydrolase</keyword>
<dbReference type="Pfam" id="PF00270">
    <property type="entry name" value="DEAD"/>
    <property type="match status" value="1"/>
</dbReference>
<keyword evidence="1" id="KW-0547">Nucleotide-binding</keyword>
<dbReference type="PROSITE" id="PS51194">
    <property type="entry name" value="HELICASE_CTER"/>
    <property type="match status" value="1"/>
</dbReference>
<dbReference type="PANTHER" id="PTHR43519">
    <property type="entry name" value="ATP-DEPENDENT RNA HELICASE HRPB"/>
    <property type="match status" value="1"/>
</dbReference>
<dbReference type="GO" id="GO:0003676">
    <property type="term" value="F:nucleic acid binding"/>
    <property type="evidence" value="ECO:0007669"/>
    <property type="project" value="InterPro"/>
</dbReference>
<dbReference type="InterPro" id="IPR027417">
    <property type="entry name" value="P-loop_NTPase"/>
</dbReference>
<dbReference type="Pfam" id="PF08482">
    <property type="entry name" value="HrpB_C"/>
    <property type="match status" value="1"/>
</dbReference>
<dbReference type="InterPro" id="IPR001650">
    <property type="entry name" value="Helicase_C-like"/>
</dbReference>
<dbReference type="InParanoid" id="A0A3N1HMW1"/>
<keyword evidence="4" id="KW-0067">ATP-binding</keyword>
<gene>
    <name evidence="7" type="ORF">EDC03_1416</name>
</gene>
<dbReference type="PROSITE" id="PS00690">
    <property type="entry name" value="DEAH_ATP_HELICASE"/>
    <property type="match status" value="1"/>
</dbReference>
<evidence type="ECO:0000259" key="6">
    <source>
        <dbReference type="PROSITE" id="PS51194"/>
    </source>
</evidence>
<dbReference type="Proteomes" id="UP000276232">
    <property type="component" value="Unassembled WGS sequence"/>
</dbReference>
<evidence type="ECO:0000259" key="5">
    <source>
        <dbReference type="PROSITE" id="PS51192"/>
    </source>
</evidence>
<dbReference type="GO" id="GO:0016787">
    <property type="term" value="F:hydrolase activity"/>
    <property type="evidence" value="ECO:0007669"/>
    <property type="project" value="UniProtKB-KW"/>
</dbReference>
<dbReference type="PROSITE" id="PS51192">
    <property type="entry name" value="HELICASE_ATP_BIND_1"/>
    <property type="match status" value="1"/>
</dbReference>
<dbReference type="CDD" id="cd18791">
    <property type="entry name" value="SF2_C_RHA"/>
    <property type="match status" value="1"/>
</dbReference>
<dbReference type="Gene3D" id="3.40.50.300">
    <property type="entry name" value="P-loop containing nucleotide triphosphate hydrolases"/>
    <property type="match status" value="2"/>
</dbReference>
<dbReference type="Pfam" id="PF00271">
    <property type="entry name" value="Helicase_C"/>
    <property type="match status" value="1"/>
</dbReference>
<feature type="domain" description="Helicase ATP-binding" evidence="5">
    <location>
        <begin position="36"/>
        <end position="203"/>
    </location>
</feature>
<dbReference type="SMART" id="SM00487">
    <property type="entry name" value="DEXDc"/>
    <property type="match status" value="1"/>
</dbReference>
<dbReference type="InterPro" id="IPR010225">
    <property type="entry name" value="HrpB"/>
</dbReference>
<organism evidence="7 8">
    <name type="scientific">Pseudokineococcus lusitanus</name>
    <dbReference type="NCBI Taxonomy" id="763993"/>
    <lineage>
        <taxon>Bacteria</taxon>
        <taxon>Bacillati</taxon>
        <taxon>Actinomycetota</taxon>
        <taxon>Actinomycetes</taxon>
        <taxon>Kineosporiales</taxon>
        <taxon>Kineosporiaceae</taxon>
        <taxon>Pseudokineococcus</taxon>
    </lineage>
</organism>
<dbReference type="Gene3D" id="1.20.120.1080">
    <property type="match status" value="1"/>
</dbReference>
<dbReference type="PANTHER" id="PTHR43519:SF1">
    <property type="entry name" value="ATP-DEPENDENT RNA HELICASE HRPB"/>
    <property type="match status" value="1"/>
</dbReference>
<dbReference type="InterPro" id="IPR007502">
    <property type="entry name" value="Helicase-assoc_dom"/>
</dbReference>
<dbReference type="InterPro" id="IPR014001">
    <property type="entry name" value="Helicase_ATP-bd"/>
</dbReference>
<dbReference type="InterPro" id="IPR013689">
    <property type="entry name" value="RNA_helicase_ATP-dep_HrpB_C"/>
</dbReference>
<dbReference type="EMBL" id="RJKN01000003">
    <property type="protein sequence ID" value="ROP43820.1"/>
    <property type="molecule type" value="Genomic_DNA"/>
</dbReference>
<feature type="domain" description="Helicase C-terminal" evidence="6">
    <location>
        <begin position="250"/>
        <end position="416"/>
    </location>
</feature>
<protein>
    <submittedName>
        <fullName evidence="7">ATP-dependent helicase HrpB</fullName>
    </submittedName>
</protein>
<dbReference type="AlphaFoldDB" id="A0A3N1HMW1"/>
<proteinExistence type="predicted"/>
<sequence length="904" mass="92233">MGPGPGAGDAAAEPLLDRARRRGGDLPVVPALGPLVAALDAAGAALLVAPPGTGKTTLAPLALADALAGAADGATRVLVTEPRRVAVRAAARRAAALLDEPVGRTVGYAVRGERRGGPRTRVEVVTTGLLVRRLQADPELAGVGAVLLDEVHERSLDADLALALLLDVRAALRPSLRLVAASATPDVGAWRRAMAAAGADGGGDGTEVPVVVATAPTYPLDVRLVPPPAGLEPPRGLRVDPRLLAHVAGVVGQALAERPADEPGDVLVVLPGAREIARVAGLVRDAHPDVDVVALHGRTPAAEQDAALRPGPRRRVVVASAVAESSLTVPGVRVVVDAGLARVPRTDHARGLGGLDTVRVSRASADQRAGRAAREGSGVALRCWSAADDARLPPRAEPEVATADLASAALLLAAWGTPGGRGAALPDPLPAGALAAAERVLRDRGLVAEDGTPTPLGRAVAGVGLDPRLGRALLVGAPAVGERRCAEVVALLSEDGLVGGRGADDLVAAWRALRRGDDPARSGRWRQEVGRLRAALAEAGDVAGTAAARAGALDDAPGGALDDDRAAGLVVALAHPERVARARRGGGGAGTAAPELLMAGGTGARLVPGSAWTTALTTPPAPGEGPAWLAVAVVDRPLGSADAVVRAAAPLDEDLALRAAEHLRTSEDEVRWAGGADGDVVARRVTRLGALVLADRPLADPPRDALAAALLDGLRRAGLALLAPSAGAERLRQRLAVVHRALGAPWPDVGEAALVARAPEWLGPELQRARTRRQLAGTDVAGALRRLLPWPEAGRLDVLVPEHVVVPSGRSVRLDLADPAAPVLAVRLQDVLGWEDAPRLVDGRVPVVVHLLSPAGRPLAVTADLASFWRGPYAGVRAEMRGRYPKHAWPADPLAPTGGRAPGS</sequence>
<dbReference type="SMART" id="SM00490">
    <property type="entry name" value="HELICc"/>
    <property type="match status" value="1"/>
</dbReference>
<dbReference type="SMART" id="SM00847">
    <property type="entry name" value="HA2"/>
    <property type="match status" value="1"/>
</dbReference>
<dbReference type="GO" id="GO:0005524">
    <property type="term" value="F:ATP binding"/>
    <property type="evidence" value="ECO:0007669"/>
    <property type="project" value="UniProtKB-KW"/>
</dbReference>
<keyword evidence="3 7" id="KW-0347">Helicase</keyword>
<dbReference type="InterPro" id="IPR002464">
    <property type="entry name" value="DNA/RNA_helicase_DEAH_CS"/>
</dbReference>
<dbReference type="NCBIfam" id="TIGR01970">
    <property type="entry name" value="DEAH_box_HrpB"/>
    <property type="match status" value="1"/>
</dbReference>
<comment type="caution">
    <text evidence="7">The sequence shown here is derived from an EMBL/GenBank/DDBJ whole genome shotgun (WGS) entry which is preliminary data.</text>
</comment>
<evidence type="ECO:0000256" key="4">
    <source>
        <dbReference type="ARBA" id="ARBA00022840"/>
    </source>
</evidence>
<dbReference type="GO" id="GO:0004386">
    <property type="term" value="F:helicase activity"/>
    <property type="evidence" value="ECO:0007669"/>
    <property type="project" value="UniProtKB-KW"/>
</dbReference>
<dbReference type="InterPro" id="IPR011545">
    <property type="entry name" value="DEAD/DEAH_box_helicase_dom"/>
</dbReference>
<dbReference type="SUPFAM" id="SSF52540">
    <property type="entry name" value="P-loop containing nucleoside triphosphate hydrolases"/>
    <property type="match status" value="1"/>
</dbReference>
<accession>A0A3N1HMW1</accession>
<reference evidence="7 8" key="1">
    <citation type="journal article" date="2015" name="Stand. Genomic Sci.">
        <title>Genomic Encyclopedia of Bacterial and Archaeal Type Strains, Phase III: the genomes of soil and plant-associated and newly described type strains.</title>
        <authorList>
            <person name="Whitman W.B."/>
            <person name="Woyke T."/>
            <person name="Klenk H.P."/>
            <person name="Zhou Y."/>
            <person name="Lilburn T.G."/>
            <person name="Beck B.J."/>
            <person name="De Vos P."/>
            <person name="Vandamme P."/>
            <person name="Eisen J.A."/>
            <person name="Garrity G."/>
            <person name="Hugenholtz P."/>
            <person name="Kyrpides N.C."/>
        </authorList>
    </citation>
    <scope>NUCLEOTIDE SEQUENCE [LARGE SCALE GENOMIC DNA]</scope>
    <source>
        <strain evidence="7 8">CECT 7306</strain>
    </source>
</reference>
<evidence type="ECO:0000256" key="2">
    <source>
        <dbReference type="ARBA" id="ARBA00022801"/>
    </source>
</evidence>
<evidence type="ECO:0000313" key="8">
    <source>
        <dbReference type="Proteomes" id="UP000276232"/>
    </source>
</evidence>
<keyword evidence="8" id="KW-1185">Reference proteome</keyword>